<accession>A0A9P0KWS5</accession>
<reference evidence="2" key="1">
    <citation type="submission" date="2022-03" db="EMBL/GenBank/DDBJ databases">
        <authorList>
            <person name="Sayadi A."/>
        </authorList>
    </citation>
    <scope>NUCLEOTIDE SEQUENCE</scope>
</reference>
<keyword evidence="1" id="KW-0732">Signal</keyword>
<protein>
    <submittedName>
        <fullName evidence="2">Uncharacterized protein</fullName>
    </submittedName>
</protein>
<evidence type="ECO:0000313" key="3">
    <source>
        <dbReference type="Proteomes" id="UP001152888"/>
    </source>
</evidence>
<organism evidence="2 3">
    <name type="scientific">Acanthoscelides obtectus</name>
    <name type="common">Bean weevil</name>
    <name type="synonym">Bruchus obtectus</name>
    <dbReference type="NCBI Taxonomy" id="200917"/>
    <lineage>
        <taxon>Eukaryota</taxon>
        <taxon>Metazoa</taxon>
        <taxon>Ecdysozoa</taxon>
        <taxon>Arthropoda</taxon>
        <taxon>Hexapoda</taxon>
        <taxon>Insecta</taxon>
        <taxon>Pterygota</taxon>
        <taxon>Neoptera</taxon>
        <taxon>Endopterygota</taxon>
        <taxon>Coleoptera</taxon>
        <taxon>Polyphaga</taxon>
        <taxon>Cucujiformia</taxon>
        <taxon>Chrysomeloidea</taxon>
        <taxon>Chrysomelidae</taxon>
        <taxon>Bruchinae</taxon>
        <taxon>Bruchini</taxon>
        <taxon>Acanthoscelides</taxon>
    </lineage>
</organism>
<keyword evidence="3" id="KW-1185">Reference proteome</keyword>
<dbReference type="OrthoDB" id="6762444at2759"/>
<feature type="signal peptide" evidence="1">
    <location>
        <begin position="1"/>
        <end position="29"/>
    </location>
</feature>
<comment type="caution">
    <text evidence="2">The sequence shown here is derived from an EMBL/GenBank/DDBJ whole genome shotgun (WGS) entry which is preliminary data.</text>
</comment>
<evidence type="ECO:0000256" key="1">
    <source>
        <dbReference type="SAM" id="SignalP"/>
    </source>
</evidence>
<proteinExistence type="predicted"/>
<sequence length="162" mass="16937">MQSTRAGALPLLHRLVTVLALSTAPFAAADVSHVLRGEAHPPPHYAAANAREVNSLTADAGGDYWWMADDSPFKAAYDEYKKCGEKGNCLNVGGKAGVSVAANANLPPIDIKKNPFFNGAIQSNSISSGQGSKIEGSSHGFHSGVNIDISKNPFLNGEFVTG</sequence>
<name>A0A9P0KWS5_ACAOB</name>
<feature type="chain" id="PRO_5040341449" evidence="1">
    <location>
        <begin position="30"/>
        <end position="162"/>
    </location>
</feature>
<dbReference type="Proteomes" id="UP001152888">
    <property type="component" value="Unassembled WGS sequence"/>
</dbReference>
<dbReference type="AlphaFoldDB" id="A0A9P0KWS5"/>
<evidence type="ECO:0000313" key="2">
    <source>
        <dbReference type="EMBL" id="CAH1985855.1"/>
    </source>
</evidence>
<dbReference type="EMBL" id="CAKOFQ010006987">
    <property type="protein sequence ID" value="CAH1985855.1"/>
    <property type="molecule type" value="Genomic_DNA"/>
</dbReference>
<gene>
    <name evidence="2" type="ORF">ACAOBT_LOCUS16904</name>
</gene>